<name>A0A6H1ZB70_9ZZZZ</name>
<sequence length="136" mass="16357">MKEQKVGFFLCDCHNRDHLIIAEHWVYEWSEKTMENEISLSFVLFHCYLGWRYNKKITSFFAEKWWRIKEALKILLFGSLRIEDSWLPLCNEVHTYNSINPDGANGEEELVRFANWIFDAVAKSKENIEEHRKLNK</sequence>
<dbReference type="EMBL" id="MT144803">
    <property type="protein sequence ID" value="QJH99701.1"/>
    <property type="molecule type" value="Genomic_DNA"/>
</dbReference>
<evidence type="ECO:0000313" key="1">
    <source>
        <dbReference type="EMBL" id="QJA45156.1"/>
    </source>
</evidence>
<protein>
    <submittedName>
        <fullName evidence="1">Uncharacterized protein</fullName>
    </submittedName>
</protein>
<accession>A0A6H1ZB70</accession>
<gene>
    <name evidence="1" type="ORF">TM448A00186_0068</name>
    <name evidence="2" type="ORF">TM448B01652_0014</name>
</gene>
<reference evidence="1" key="1">
    <citation type="submission" date="2020-03" db="EMBL/GenBank/DDBJ databases">
        <title>The deep terrestrial virosphere.</title>
        <authorList>
            <person name="Holmfeldt K."/>
            <person name="Nilsson E."/>
            <person name="Simone D."/>
            <person name="Lopez-Fernandez M."/>
            <person name="Wu X."/>
            <person name="de Brujin I."/>
            <person name="Lundin D."/>
            <person name="Andersson A."/>
            <person name="Bertilsson S."/>
            <person name="Dopson M."/>
        </authorList>
    </citation>
    <scope>NUCLEOTIDE SEQUENCE</scope>
    <source>
        <strain evidence="1">TM448A00186</strain>
        <strain evidence="2">TM448B01652</strain>
    </source>
</reference>
<proteinExistence type="predicted"/>
<evidence type="ECO:0000313" key="2">
    <source>
        <dbReference type="EMBL" id="QJH99701.1"/>
    </source>
</evidence>
<dbReference type="AlphaFoldDB" id="A0A6H1ZB70"/>
<organism evidence="1">
    <name type="scientific">viral metagenome</name>
    <dbReference type="NCBI Taxonomy" id="1070528"/>
    <lineage>
        <taxon>unclassified sequences</taxon>
        <taxon>metagenomes</taxon>
        <taxon>organismal metagenomes</taxon>
    </lineage>
</organism>
<dbReference type="EMBL" id="MT143986">
    <property type="protein sequence ID" value="QJA45156.1"/>
    <property type="molecule type" value="Genomic_DNA"/>
</dbReference>